<feature type="domain" description="NAD-dependent epimerase/dehydratase" evidence="1">
    <location>
        <begin position="3"/>
        <end position="212"/>
    </location>
</feature>
<dbReference type="GO" id="GO:0005737">
    <property type="term" value="C:cytoplasm"/>
    <property type="evidence" value="ECO:0007669"/>
    <property type="project" value="TreeGrafter"/>
</dbReference>
<dbReference type="EMBL" id="LHZN01000088">
    <property type="protein sequence ID" value="KXV42143.1"/>
    <property type="molecule type" value="Genomic_DNA"/>
</dbReference>
<dbReference type="GO" id="GO:0004029">
    <property type="term" value="F:aldehyde dehydrogenase (NAD+) activity"/>
    <property type="evidence" value="ECO:0007669"/>
    <property type="project" value="TreeGrafter"/>
</dbReference>
<dbReference type="EMBL" id="BSNW01000017">
    <property type="protein sequence ID" value="GLQ69406.1"/>
    <property type="molecule type" value="Genomic_DNA"/>
</dbReference>
<dbReference type="CDD" id="cd05262">
    <property type="entry name" value="SDR_a7"/>
    <property type="match status" value="1"/>
</dbReference>
<organism evidence="3 4">
    <name type="scientific">Gluconobacter albidus</name>
    <dbReference type="NCBI Taxonomy" id="318683"/>
    <lineage>
        <taxon>Bacteria</taxon>
        <taxon>Pseudomonadati</taxon>
        <taxon>Pseudomonadota</taxon>
        <taxon>Alphaproteobacteria</taxon>
        <taxon>Acetobacterales</taxon>
        <taxon>Acetobacteraceae</taxon>
        <taxon>Gluconobacter</taxon>
    </lineage>
</organism>
<keyword evidence="5" id="KW-1185">Reference proteome</keyword>
<sequence length="301" mass="32612">MKIFLTGANGFIGSRLVRELIGAGHEVVGLTRSDAGAQHLAAAGAEAHRGDLEDLNSLRVGAESCDGVIHTAFDHNFSNYLANCQKDQRAIETMGAALEGSDRPFVITSTTLFGEPIAGQLADEDTFNTGHSNPRVTSEITAEALMERGANVSLVRLSQIHDTQRQGLVTFMIDLARRTGRSSYIEGSSNRWSAAHVSDAVRVFRLALERQHPGARYHATDEEGVSIRSIAEAIGHRLGLPVVALSAQEAATHFGWLNGFISKDMTASSEKTKMRLNWQPMGPRLLTDIANLDFQSTVFSP</sequence>
<reference evidence="2" key="1">
    <citation type="journal article" date="2014" name="Int. J. Syst. Evol. Microbiol.">
        <title>Complete genome of a new Firmicutes species belonging to the dominant human colonic microbiota ('Ruminococcus bicirculans') reveals two chromosomes and a selective capacity to utilize plant glucans.</title>
        <authorList>
            <consortium name="NISC Comparative Sequencing Program"/>
            <person name="Wegmann U."/>
            <person name="Louis P."/>
            <person name="Goesmann A."/>
            <person name="Henrissat B."/>
            <person name="Duncan S.H."/>
            <person name="Flint H.J."/>
        </authorList>
    </citation>
    <scope>NUCLEOTIDE SEQUENCE</scope>
    <source>
        <strain evidence="2">NBRC 3250</strain>
    </source>
</reference>
<evidence type="ECO:0000313" key="5">
    <source>
        <dbReference type="Proteomes" id="UP001156672"/>
    </source>
</evidence>
<dbReference type="Gene3D" id="3.40.50.720">
    <property type="entry name" value="NAD(P)-binding Rossmann-like Domain"/>
    <property type="match status" value="1"/>
</dbReference>
<evidence type="ECO:0000313" key="4">
    <source>
        <dbReference type="Proteomes" id="UP000075682"/>
    </source>
</evidence>
<dbReference type="InterPro" id="IPR051783">
    <property type="entry name" value="NAD(P)-dependent_oxidoreduct"/>
</dbReference>
<evidence type="ECO:0000259" key="1">
    <source>
        <dbReference type="Pfam" id="PF01370"/>
    </source>
</evidence>
<gene>
    <name evidence="3" type="ORF">AD941_01770</name>
    <name evidence="2" type="ORF">GCM10007866_18570</name>
</gene>
<dbReference type="PANTHER" id="PTHR48079:SF9">
    <property type="entry name" value="PUTATIVE-RELATED"/>
    <property type="match status" value="1"/>
</dbReference>
<reference evidence="2" key="4">
    <citation type="submission" date="2023-01" db="EMBL/GenBank/DDBJ databases">
        <title>Draft genome sequence of Gluconobacter albidus strain NBRC 3250.</title>
        <authorList>
            <person name="Sun Q."/>
            <person name="Mori K."/>
        </authorList>
    </citation>
    <scope>NUCLEOTIDE SEQUENCE</scope>
    <source>
        <strain evidence="2">NBRC 3250</strain>
    </source>
</reference>
<dbReference type="AlphaFoldDB" id="A0AAW3R092"/>
<reference evidence="5" key="3">
    <citation type="journal article" date="2019" name="Int. J. Syst. Evol. Microbiol.">
        <title>The Global Catalogue of Microorganisms (GCM) 10K type strain sequencing project: providing services to taxonomists for standard genome sequencing and annotation.</title>
        <authorList>
            <consortium name="The Broad Institute Genomics Platform"/>
            <consortium name="The Broad Institute Genome Sequencing Center for Infectious Disease"/>
            <person name="Wu L."/>
            <person name="Ma J."/>
        </authorList>
    </citation>
    <scope>NUCLEOTIDE SEQUENCE [LARGE SCALE GENOMIC DNA]</scope>
    <source>
        <strain evidence="5">NBRC 3250</strain>
    </source>
</reference>
<evidence type="ECO:0000313" key="3">
    <source>
        <dbReference type="EMBL" id="KXV42143.1"/>
    </source>
</evidence>
<dbReference type="InterPro" id="IPR001509">
    <property type="entry name" value="Epimerase_deHydtase"/>
</dbReference>
<evidence type="ECO:0000313" key="2">
    <source>
        <dbReference type="EMBL" id="GLQ69406.1"/>
    </source>
</evidence>
<dbReference type="Proteomes" id="UP000075682">
    <property type="component" value="Unassembled WGS sequence"/>
</dbReference>
<dbReference type="RefSeq" id="WP_062027470.1">
    <property type="nucleotide sequence ID" value="NZ_BEWL01000010.1"/>
</dbReference>
<dbReference type="SUPFAM" id="SSF51735">
    <property type="entry name" value="NAD(P)-binding Rossmann-fold domains"/>
    <property type="match status" value="1"/>
</dbReference>
<proteinExistence type="predicted"/>
<reference evidence="3 4" key="2">
    <citation type="submission" date="2015-06" db="EMBL/GenBank/DDBJ databases">
        <title>Improved classification and identification of acetic acid bacteria using matrix-assisted laser desorption/ionization time-of-flight mass spectrometry; Gluconobacter nephelii and Gluconobacter uchimurae are later heterotypic synonyms of Gluconobacter japonicus and Gluconobacter oxydans, respectively.</title>
        <authorList>
            <person name="Li L."/>
            <person name="Cleenwerck I."/>
            <person name="De Vuyst L."/>
            <person name="Vandamme P."/>
        </authorList>
    </citation>
    <scope>NUCLEOTIDE SEQUENCE [LARGE SCALE GENOMIC DNA]</scope>
    <source>
        <strain evidence="3 4">LMG 1356</strain>
    </source>
</reference>
<dbReference type="InterPro" id="IPR036291">
    <property type="entry name" value="NAD(P)-bd_dom_sf"/>
</dbReference>
<comment type="caution">
    <text evidence="3">The sequence shown here is derived from an EMBL/GenBank/DDBJ whole genome shotgun (WGS) entry which is preliminary data.</text>
</comment>
<dbReference type="Proteomes" id="UP001156672">
    <property type="component" value="Unassembled WGS sequence"/>
</dbReference>
<name>A0AAW3R092_9PROT</name>
<protein>
    <submittedName>
        <fullName evidence="3">NAD-dependent dehydratase</fullName>
    </submittedName>
</protein>
<accession>A0AAW3R092</accession>
<dbReference type="PANTHER" id="PTHR48079">
    <property type="entry name" value="PROTEIN YEEZ"/>
    <property type="match status" value="1"/>
</dbReference>
<dbReference type="Pfam" id="PF01370">
    <property type="entry name" value="Epimerase"/>
    <property type="match status" value="1"/>
</dbReference>